<protein>
    <submittedName>
        <fullName evidence="1">Uncharacterized protein</fullName>
    </submittedName>
</protein>
<proteinExistence type="predicted"/>
<dbReference type="EMBL" id="BAAALS010000010">
    <property type="protein sequence ID" value="GAA1752289.1"/>
    <property type="molecule type" value="Genomic_DNA"/>
</dbReference>
<reference evidence="2" key="1">
    <citation type="journal article" date="2019" name="Int. J. Syst. Evol. Microbiol.">
        <title>The Global Catalogue of Microorganisms (GCM) 10K type strain sequencing project: providing services to taxonomists for standard genome sequencing and annotation.</title>
        <authorList>
            <consortium name="The Broad Institute Genomics Platform"/>
            <consortium name="The Broad Institute Genome Sequencing Center for Infectious Disease"/>
            <person name="Wu L."/>
            <person name="Ma J."/>
        </authorList>
    </citation>
    <scope>NUCLEOTIDE SEQUENCE [LARGE SCALE GENOMIC DNA]</scope>
    <source>
        <strain evidence="2">JCM 13249</strain>
    </source>
</reference>
<name>A0ABP4WDU3_9ACTN</name>
<sequence>MDANHELRSGVPGVADYRRAPATAYLSLIADGEAHRLYRRYGFTDTAPASIGMYRPRDWLR</sequence>
<dbReference type="Gene3D" id="3.40.630.30">
    <property type="match status" value="1"/>
</dbReference>
<keyword evidence="2" id="KW-1185">Reference proteome</keyword>
<dbReference type="RefSeq" id="WP_344080215.1">
    <property type="nucleotide sequence ID" value="NZ_BAAALS010000010.1"/>
</dbReference>
<evidence type="ECO:0000313" key="1">
    <source>
        <dbReference type="EMBL" id="GAA1752289.1"/>
    </source>
</evidence>
<dbReference type="Proteomes" id="UP001500655">
    <property type="component" value="Unassembled WGS sequence"/>
</dbReference>
<comment type="caution">
    <text evidence="1">The sequence shown here is derived from an EMBL/GenBank/DDBJ whole genome shotgun (WGS) entry which is preliminary data.</text>
</comment>
<accession>A0ABP4WDU3</accession>
<gene>
    <name evidence="1" type="ORF">GCM10009681_24040</name>
</gene>
<organism evidence="1 2">
    <name type="scientific">Luedemannella helvata</name>
    <dbReference type="NCBI Taxonomy" id="349315"/>
    <lineage>
        <taxon>Bacteria</taxon>
        <taxon>Bacillati</taxon>
        <taxon>Actinomycetota</taxon>
        <taxon>Actinomycetes</taxon>
        <taxon>Micromonosporales</taxon>
        <taxon>Micromonosporaceae</taxon>
        <taxon>Luedemannella</taxon>
    </lineage>
</organism>
<evidence type="ECO:0000313" key="2">
    <source>
        <dbReference type="Proteomes" id="UP001500655"/>
    </source>
</evidence>